<dbReference type="FunFam" id="1.10.238.220:FF:000003">
    <property type="entry name" value="Phosphoprotein phosphatase 2A regulatory subunit"/>
    <property type="match status" value="1"/>
</dbReference>
<dbReference type="Gene3D" id="1.10.238.220">
    <property type="match status" value="1"/>
</dbReference>
<feature type="region of interest" description="Disordered" evidence="2">
    <location>
        <begin position="456"/>
        <end position="476"/>
    </location>
</feature>
<feature type="region of interest" description="Disordered" evidence="2">
    <location>
        <begin position="171"/>
        <end position="241"/>
    </location>
</feature>
<name>A0ABD2Q6I7_9PLAT</name>
<gene>
    <name evidence="5" type="primary">PPP2R3A</name>
    <name evidence="5" type="ORF">Ciccas_006185</name>
</gene>
<dbReference type="AlphaFoldDB" id="A0ABD2Q6I7"/>
<feature type="compositionally biased region" description="Polar residues" evidence="2">
    <location>
        <begin position="40"/>
        <end position="66"/>
    </location>
</feature>
<dbReference type="InterPro" id="IPR041534">
    <property type="entry name" value="EF-hand_13"/>
</dbReference>
<evidence type="ECO:0000259" key="4">
    <source>
        <dbReference type="Pfam" id="PF21161"/>
    </source>
</evidence>
<feature type="compositionally biased region" description="Polar residues" evidence="2">
    <location>
        <begin position="308"/>
        <end position="319"/>
    </location>
</feature>
<reference evidence="5 6" key="1">
    <citation type="submission" date="2024-11" db="EMBL/GenBank/DDBJ databases">
        <title>Adaptive evolution of stress response genes in parasites aligns with host niche diversity.</title>
        <authorList>
            <person name="Hahn C."/>
            <person name="Resl P."/>
        </authorList>
    </citation>
    <scope>NUCLEOTIDE SEQUENCE [LARGE SCALE GENOMIC DNA]</scope>
    <source>
        <strain evidence="5">EGGRZ-B1_66</strain>
        <tissue evidence="5">Body</tissue>
    </source>
</reference>
<evidence type="ECO:0000313" key="6">
    <source>
        <dbReference type="Proteomes" id="UP001626550"/>
    </source>
</evidence>
<dbReference type="Pfam" id="PF17958">
    <property type="entry name" value="EF-hand_13"/>
    <property type="match status" value="1"/>
</dbReference>
<dbReference type="Pfam" id="PF21161">
    <property type="entry name" value="P2R3B_EF-hand"/>
    <property type="match status" value="1"/>
</dbReference>
<feature type="domain" description="Serine/threonine-protein phosphatase 2A regulatory subunit B'' subunit alpha/beta/delta EF-hand" evidence="4">
    <location>
        <begin position="538"/>
        <end position="573"/>
    </location>
</feature>
<protein>
    <submittedName>
        <fullName evidence="5">Serine/threonine-protein phosphatase 2A regulatory subunit B'' subunit alpha</fullName>
    </submittedName>
</protein>
<keyword evidence="1" id="KW-0479">Metal-binding</keyword>
<comment type="caution">
    <text evidence="5">The sequence shown here is derived from an EMBL/GenBank/DDBJ whole genome shotgun (WGS) entry which is preliminary data.</text>
</comment>
<keyword evidence="6" id="KW-1185">Reference proteome</keyword>
<accession>A0ABD2Q6I7</accession>
<feature type="domain" description="PP2A regulatory subunit B'' EF-hand" evidence="3">
    <location>
        <begin position="579"/>
        <end position="667"/>
    </location>
</feature>
<evidence type="ECO:0000256" key="2">
    <source>
        <dbReference type="SAM" id="MobiDB-lite"/>
    </source>
</evidence>
<dbReference type="Gene3D" id="1.10.238.230">
    <property type="match status" value="1"/>
</dbReference>
<proteinExistence type="predicted"/>
<evidence type="ECO:0000259" key="3">
    <source>
        <dbReference type="Pfam" id="PF17958"/>
    </source>
</evidence>
<feature type="region of interest" description="Disordered" evidence="2">
    <location>
        <begin position="410"/>
        <end position="440"/>
    </location>
</feature>
<dbReference type="GO" id="GO:0046872">
    <property type="term" value="F:metal ion binding"/>
    <property type="evidence" value="ECO:0007669"/>
    <property type="project" value="UniProtKB-KW"/>
</dbReference>
<dbReference type="EMBL" id="JBJKFK010000806">
    <property type="protein sequence ID" value="KAL3315189.1"/>
    <property type="molecule type" value="Genomic_DNA"/>
</dbReference>
<dbReference type="PANTHER" id="PTHR14095:SF0">
    <property type="entry name" value="MIP22305P"/>
    <property type="match status" value="1"/>
</dbReference>
<dbReference type="InterPro" id="IPR048855">
    <property type="entry name" value="P2R3A_B_D_EF-hand"/>
</dbReference>
<sequence length="764" mass="84492">MDRSQTSLNGISYRNYQPSSLAQHDVTFYSRSGREPSGIYSHQISPQYSSKYNSSTQPRRLSSGQMGPSALLNSRFKQRVPVLEPVTSFLVISQLQSYRSYKLDLTWKRAVHVCKSCPRAAMISGAAAGSTVPTQALGEAHLLRFCPAGVHMGLCVPVSELISQHKTEAAVPTISVKSTQKPSLASSGSTSGIEINASSGSPQVDEWSSNTTPRQDSSEGNVSQNSILTSGSWAPSKLPHPAPSLSVRSYLTAIENNNNPPASVNNYPYISGSKITANQLLPGETCKSREEEMSSMRTDLPSDEYSDRSMSPVRNSGTLTLVDRKSSEESSAEESKKKPALTRTQRLAKQWPPPSLPSDVETPFSSAPEYEDERSFELKPVDNCTTNLVVDRASERVPTENAIGPTVIEAKAIDKPTPTQTREPVPSPRDSESVAPRERKLELRADSPRATISPEAMTAVPSSPLVPSEVKAPSPPRKVVEQVPCSEPQTPIQVGNIPQFFFSTNRTRLSASAISKEMERINKALTDLSQESPSGGRVLNCSLYWKEAIYLAAGGESEEAMQVQALLKLWNKMLETCSDEATKFIYILTKGERDYLVFNDFTPIIQDIVVTHPSLKFLQQAKDFHGRYVQTVVARIFFCVNSSWTGRITATELRNSNFLKALHRVQLEEDINLVTDYFSYEHFYRPALEKPGRAQSKLHSPHDKQLSTRKGGFWAPPLSFRARLRELLQTKWGKPSDPVRSLFESSPVCVHAGDLKCYSRPVFV</sequence>
<feature type="compositionally biased region" description="Basic and acidic residues" evidence="2">
    <location>
        <begin position="322"/>
        <end position="337"/>
    </location>
</feature>
<feature type="compositionally biased region" description="Polar residues" evidence="2">
    <location>
        <begin position="175"/>
        <end position="233"/>
    </location>
</feature>
<evidence type="ECO:0000313" key="5">
    <source>
        <dbReference type="EMBL" id="KAL3315189.1"/>
    </source>
</evidence>
<dbReference type="Proteomes" id="UP001626550">
    <property type="component" value="Unassembled WGS sequence"/>
</dbReference>
<dbReference type="PANTHER" id="PTHR14095">
    <property type="entry name" value="PHOSPHATASE 2A REGULATORY SUBUNIT-RELATED"/>
    <property type="match status" value="1"/>
</dbReference>
<feature type="region of interest" description="Disordered" evidence="2">
    <location>
        <begin position="286"/>
        <end position="378"/>
    </location>
</feature>
<organism evidence="5 6">
    <name type="scientific">Cichlidogyrus casuarinus</name>
    <dbReference type="NCBI Taxonomy" id="1844966"/>
    <lineage>
        <taxon>Eukaryota</taxon>
        <taxon>Metazoa</taxon>
        <taxon>Spiralia</taxon>
        <taxon>Lophotrochozoa</taxon>
        <taxon>Platyhelminthes</taxon>
        <taxon>Monogenea</taxon>
        <taxon>Monopisthocotylea</taxon>
        <taxon>Dactylogyridea</taxon>
        <taxon>Ancyrocephalidae</taxon>
        <taxon>Cichlidogyrus</taxon>
    </lineage>
</organism>
<evidence type="ECO:0000256" key="1">
    <source>
        <dbReference type="ARBA" id="ARBA00022723"/>
    </source>
</evidence>
<feature type="compositionally biased region" description="Basic and acidic residues" evidence="2">
    <location>
        <begin position="429"/>
        <end position="440"/>
    </location>
</feature>
<feature type="region of interest" description="Disordered" evidence="2">
    <location>
        <begin position="40"/>
        <end position="67"/>
    </location>
</feature>